<dbReference type="InterPro" id="IPR015927">
    <property type="entry name" value="Peptidase_S24_S26A/B/C"/>
</dbReference>
<feature type="region of interest" description="Disordered" evidence="4">
    <location>
        <begin position="35"/>
        <end position="55"/>
    </location>
</feature>
<dbReference type="CDD" id="cd06529">
    <property type="entry name" value="S24_LexA-like"/>
    <property type="match status" value="1"/>
</dbReference>
<keyword evidence="2" id="KW-0238">DNA-binding</keyword>
<evidence type="ECO:0000313" key="6">
    <source>
        <dbReference type="EMBL" id="KIC57159.1"/>
    </source>
</evidence>
<sequence length="211" mass="22934">MPLSHAKLWKAVDALARREGLTPSGLARRAGLDATSFNPSKRFGPGDPPRPRWPSTESMTLVLQATGLSLSEFAVLAEDAPEAPTSVPLLGLAKAGQDGFFDDAGLPVGEGWDQTDLPRAKDTLFSLQITGDSMSPLYREGDRVIVDQEATQVRRGDRVVARLTSGETVAKEVTSLTSRAVTLASINPDYPPRVVPRREIEWMARILWVSQ</sequence>
<dbReference type="Proteomes" id="UP000031166">
    <property type="component" value="Unassembled WGS sequence"/>
</dbReference>
<evidence type="ECO:0000256" key="1">
    <source>
        <dbReference type="ARBA" id="ARBA00023015"/>
    </source>
</evidence>
<dbReference type="Gene3D" id="2.10.109.10">
    <property type="entry name" value="Umud Fragment, subunit A"/>
    <property type="match status" value="1"/>
</dbReference>
<dbReference type="PANTHER" id="PTHR40661:SF3">
    <property type="entry name" value="FELS-1 PROPHAGE TRANSCRIPTIONAL REGULATOR"/>
    <property type="match status" value="1"/>
</dbReference>
<dbReference type="STRING" id="172043.RM53_10020"/>
<dbReference type="InterPro" id="IPR036286">
    <property type="entry name" value="LexA/Signal_pep-like_sf"/>
</dbReference>
<evidence type="ECO:0000259" key="5">
    <source>
        <dbReference type="Pfam" id="PF00717"/>
    </source>
</evidence>
<evidence type="ECO:0000256" key="2">
    <source>
        <dbReference type="ARBA" id="ARBA00023125"/>
    </source>
</evidence>
<keyword evidence="3" id="KW-0804">Transcription</keyword>
<dbReference type="GO" id="GO:0003677">
    <property type="term" value="F:DNA binding"/>
    <property type="evidence" value="ECO:0007669"/>
    <property type="project" value="UniProtKB-KW"/>
</dbReference>
<comment type="caution">
    <text evidence="6">The sequence shown here is derived from an EMBL/GenBank/DDBJ whole genome shotgun (WGS) entry which is preliminary data.</text>
</comment>
<reference evidence="6 7" key="1">
    <citation type="submission" date="2014-12" db="EMBL/GenBank/DDBJ databases">
        <title>Genome sequencing of Brevundimonas nasdae TPW30.</title>
        <authorList>
            <person name="Tan P.W."/>
            <person name="Chan K.-G."/>
        </authorList>
    </citation>
    <scope>NUCLEOTIDE SEQUENCE [LARGE SCALE GENOMIC DNA]</scope>
    <source>
        <strain evidence="6 7">TPW30</strain>
    </source>
</reference>
<organism evidence="6 7">
    <name type="scientific">Brevundimonas nasdae</name>
    <dbReference type="NCBI Taxonomy" id="172043"/>
    <lineage>
        <taxon>Bacteria</taxon>
        <taxon>Pseudomonadati</taxon>
        <taxon>Pseudomonadota</taxon>
        <taxon>Alphaproteobacteria</taxon>
        <taxon>Caulobacterales</taxon>
        <taxon>Caulobacteraceae</taxon>
        <taxon>Brevundimonas</taxon>
    </lineage>
</organism>
<dbReference type="EMBL" id="JWSY01000017">
    <property type="protein sequence ID" value="KIC57159.1"/>
    <property type="molecule type" value="Genomic_DNA"/>
</dbReference>
<dbReference type="RefSeq" id="WP_017504575.1">
    <property type="nucleotide sequence ID" value="NZ_CP119180.1"/>
</dbReference>
<evidence type="ECO:0000256" key="4">
    <source>
        <dbReference type="SAM" id="MobiDB-lite"/>
    </source>
</evidence>
<feature type="domain" description="Peptidase S24/S26A/S26B/S26C" evidence="5">
    <location>
        <begin position="88"/>
        <end position="206"/>
    </location>
</feature>
<dbReference type="SUPFAM" id="SSF51306">
    <property type="entry name" value="LexA/Signal peptidase"/>
    <property type="match status" value="1"/>
</dbReference>
<evidence type="ECO:0000256" key="3">
    <source>
        <dbReference type="ARBA" id="ARBA00023163"/>
    </source>
</evidence>
<accession>A0A0B4C7X4</accession>
<dbReference type="InterPro" id="IPR039418">
    <property type="entry name" value="LexA-like"/>
</dbReference>
<keyword evidence="1" id="KW-0805">Transcription regulation</keyword>
<dbReference type="AlphaFoldDB" id="A0A0B4C7X4"/>
<name>A0A0B4C7X4_9CAUL</name>
<protein>
    <submittedName>
        <fullName evidence="6">Peptidase S24</fullName>
    </submittedName>
</protein>
<dbReference type="PANTHER" id="PTHR40661">
    <property type="match status" value="1"/>
</dbReference>
<dbReference type="Pfam" id="PF00717">
    <property type="entry name" value="Peptidase_S24"/>
    <property type="match status" value="1"/>
</dbReference>
<evidence type="ECO:0000313" key="7">
    <source>
        <dbReference type="Proteomes" id="UP000031166"/>
    </source>
</evidence>
<proteinExistence type="predicted"/>
<gene>
    <name evidence="6" type="ORF">RM53_10020</name>
</gene>